<name>A0A5P1E0L6_ASPOF</name>
<feature type="region of interest" description="Disordered" evidence="1">
    <location>
        <begin position="1"/>
        <end position="20"/>
    </location>
</feature>
<organism evidence="2 3">
    <name type="scientific">Asparagus officinalis</name>
    <name type="common">Garden asparagus</name>
    <dbReference type="NCBI Taxonomy" id="4686"/>
    <lineage>
        <taxon>Eukaryota</taxon>
        <taxon>Viridiplantae</taxon>
        <taxon>Streptophyta</taxon>
        <taxon>Embryophyta</taxon>
        <taxon>Tracheophyta</taxon>
        <taxon>Spermatophyta</taxon>
        <taxon>Magnoliopsida</taxon>
        <taxon>Liliopsida</taxon>
        <taxon>Asparagales</taxon>
        <taxon>Asparagaceae</taxon>
        <taxon>Asparagoideae</taxon>
        <taxon>Asparagus</taxon>
    </lineage>
</organism>
<dbReference type="AlphaFoldDB" id="A0A5P1E0L6"/>
<feature type="region of interest" description="Disordered" evidence="1">
    <location>
        <begin position="136"/>
        <end position="180"/>
    </location>
</feature>
<feature type="compositionally biased region" description="Basic and acidic residues" evidence="1">
    <location>
        <begin position="167"/>
        <end position="180"/>
    </location>
</feature>
<sequence>MGSSTSKSDQENQLMPTQLLPFREKFEEMKKRRRVRHASIVSTTELLSSNDQDGVDDDSVRRAVEEIVIVVEEKKKEKENMKGRMFRRQDSEEEEMVGSPSFRVYCTAPLAAKDSDDDSIKVIQKIKEEKLAQVKEEKEKLAQEKEEKERVQTHEKENSGNSLISREGSEDKSQKKDMGRMFRALSKAPIRMYSFLSVKTCYCSAENTADGSPHPGHQDRGSSG</sequence>
<dbReference type="Gramene" id="ONK56130">
    <property type="protein sequence ID" value="ONK56130"/>
    <property type="gene ID" value="A4U43_C10F4430"/>
</dbReference>
<keyword evidence="3" id="KW-1185">Reference proteome</keyword>
<feature type="compositionally biased region" description="Polar residues" evidence="1">
    <location>
        <begin position="1"/>
        <end position="16"/>
    </location>
</feature>
<dbReference type="Proteomes" id="UP000243459">
    <property type="component" value="Chromosome 10"/>
</dbReference>
<gene>
    <name evidence="2" type="ORF">A4U43_C10F4430</name>
</gene>
<proteinExistence type="predicted"/>
<feature type="compositionally biased region" description="Basic and acidic residues" evidence="1">
    <location>
        <begin position="136"/>
        <end position="158"/>
    </location>
</feature>
<protein>
    <submittedName>
        <fullName evidence="2">Uncharacterized protein</fullName>
    </submittedName>
</protein>
<evidence type="ECO:0000313" key="2">
    <source>
        <dbReference type="EMBL" id="ONK56130.1"/>
    </source>
</evidence>
<evidence type="ECO:0000313" key="3">
    <source>
        <dbReference type="Proteomes" id="UP000243459"/>
    </source>
</evidence>
<reference evidence="3" key="1">
    <citation type="journal article" date="2017" name="Nat. Commun.">
        <title>The asparagus genome sheds light on the origin and evolution of a young Y chromosome.</title>
        <authorList>
            <person name="Harkess A."/>
            <person name="Zhou J."/>
            <person name="Xu C."/>
            <person name="Bowers J.E."/>
            <person name="Van der Hulst R."/>
            <person name="Ayyampalayam S."/>
            <person name="Mercati F."/>
            <person name="Riccardi P."/>
            <person name="McKain M.R."/>
            <person name="Kakrana A."/>
            <person name="Tang H."/>
            <person name="Ray J."/>
            <person name="Groenendijk J."/>
            <person name="Arikit S."/>
            <person name="Mathioni S.M."/>
            <person name="Nakano M."/>
            <person name="Shan H."/>
            <person name="Telgmann-Rauber A."/>
            <person name="Kanno A."/>
            <person name="Yue Z."/>
            <person name="Chen H."/>
            <person name="Li W."/>
            <person name="Chen Y."/>
            <person name="Xu X."/>
            <person name="Zhang Y."/>
            <person name="Luo S."/>
            <person name="Chen H."/>
            <person name="Gao J."/>
            <person name="Mao Z."/>
            <person name="Pires J.C."/>
            <person name="Luo M."/>
            <person name="Kudrna D."/>
            <person name="Wing R.A."/>
            <person name="Meyers B.C."/>
            <person name="Yi K."/>
            <person name="Kong H."/>
            <person name="Lavrijsen P."/>
            <person name="Sunseri F."/>
            <person name="Falavigna A."/>
            <person name="Ye Y."/>
            <person name="Leebens-Mack J.H."/>
            <person name="Chen G."/>
        </authorList>
    </citation>
    <scope>NUCLEOTIDE SEQUENCE [LARGE SCALE GENOMIC DNA]</scope>
    <source>
        <strain evidence="3">cv. DH0086</strain>
    </source>
</reference>
<evidence type="ECO:0000256" key="1">
    <source>
        <dbReference type="SAM" id="MobiDB-lite"/>
    </source>
</evidence>
<dbReference type="EMBL" id="CM007390">
    <property type="protein sequence ID" value="ONK56130.1"/>
    <property type="molecule type" value="Genomic_DNA"/>
</dbReference>
<feature type="compositionally biased region" description="Basic and acidic residues" evidence="1">
    <location>
        <begin position="78"/>
        <end position="90"/>
    </location>
</feature>
<accession>A0A5P1E0L6</accession>
<feature type="region of interest" description="Disordered" evidence="1">
    <location>
        <begin position="78"/>
        <end position="99"/>
    </location>
</feature>